<reference evidence="8 9" key="1">
    <citation type="journal article" date="2021" name="Nat. Commun.">
        <title>Genetic determinants of endophytism in the Arabidopsis root mycobiome.</title>
        <authorList>
            <person name="Mesny F."/>
            <person name="Miyauchi S."/>
            <person name="Thiergart T."/>
            <person name="Pickel B."/>
            <person name="Atanasova L."/>
            <person name="Karlsson M."/>
            <person name="Huettel B."/>
            <person name="Barry K.W."/>
            <person name="Haridas S."/>
            <person name="Chen C."/>
            <person name="Bauer D."/>
            <person name="Andreopoulos W."/>
            <person name="Pangilinan J."/>
            <person name="LaButti K."/>
            <person name="Riley R."/>
            <person name="Lipzen A."/>
            <person name="Clum A."/>
            <person name="Drula E."/>
            <person name="Henrissat B."/>
            <person name="Kohler A."/>
            <person name="Grigoriev I.V."/>
            <person name="Martin F.M."/>
            <person name="Hacquard S."/>
        </authorList>
    </citation>
    <scope>NUCLEOTIDE SEQUENCE [LARGE SCALE GENOMIC DNA]</scope>
    <source>
        <strain evidence="8 9">MPI-CAGE-CH-0241</strain>
    </source>
</reference>
<keyword evidence="2 6" id="KW-0812">Transmembrane</keyword>
<dbReference type="Proteomes" id="UP000777438">
    <property type="component" value="Unassembled WGS sequence"/>
</dbReference>
<evidence type="ECO:0000256" key="6">
    <source>
        <dbReference type="SAM" id="Phobius"/>
    </source>
</evidence>
<protein>
    <recommendedName>
        <fullName evidence="7">Rhodopsin domain-containing protein</fullName>
    </recommendedName>
</protein>
<accession>A0A9P8VVC6</accession>
<keyword evidence="9" id="KW-1185">Reference proteome</keyword>
<keyword evidence="3 6" id="KW-1133">Transmembrane helix</keyword>
<evidence type="ECO:0000313" key="9">
    <source>
        <dbReference type="Proteomes" id="UP000777438"/>
    </source>
</evidence>
<organism evidence="8 9">
    <name type="scientific">Thelonectria olida</name>
    <dbReference type="NCBI Taxonomy" id="1576542"/>
    <lineage>
        <taxon>Eukaryota</taxon>
        <taxon>Fungi</taxon>
        <taxon>Dikarya</taxon>
        <taxon>Ascomycota</taxon>
        <taxon>Pezizomycotina</taxon>
        <taxon>Sordariomycetes</taxon>
        <taxon>Hypocreomycetidae</taxon>
        <taxon>Hypocreales</taxon>
        <taxon>Nectriaceae</taxon>
        <taxon>Thelonectria</taxon>
    </lineage>
</organism>
<evidence type="ECO:0000259" key="7">
    <source>
        <dbReference type="Pfam" id="PF20684"/>
    </source>
</evidence>
<feature type="transmembrane region" description="Helical" evidence="6">
    <location>
        <begin position="144"/>
        <end position="174"/>
    </location>
</feature>
<dbReference type="PANTHER" id="PTHR33048">
    <property type="entry name" value="PTH11-LIKE INTEGRAL MEMBRANE PROTEIN (AFU_ORTHOLOGUE AFUA_5G11245)"/>
    <property type="match status" value="1"/>
</dbReference>
<dbReference type="OrthoDB" id="4682787at2759"/>
<dbReference type="EMBL" id="JAGPYM010000026">
    <property type="protein sequence ID" value="KAH6880454.1"/>
    <property type="molecule type" value="Genomic_DNA"/>
</dbReference>
<comment type="subcellular location">
    <subcellularLocation>
        <location evidence="1">Membrane</location>
        <topology evidence="1">Multi-pass membrane protein</topology>
    </subcellularLocation>
</comment>
<feature type="transmembrane region" description="Helical" evidence="6">
    <location>
        <begin position="65"/>
        <end position="88"/>
    </location>
</feature>
<comment type="similarity">
    <text evidence="5">Belongs to the SAT4 family.</text>
</comment>
<dbReference type="PANTHER" id="PTHR33048:SF108">
    <property type="entry name" value="INTEGRAL MEMBRANE PROTEIN"/>
    <property type="match status" value="1"/>
</dbReference>
<dbReference type="Pfam" id="PF20684">
    <property type="entry name" value="Fung_rhodopsin"/>
    <property type="match status" value="1"/>
</dbReference>
<evidence type="ECO:0000256" key="2">
    <source>
        <dbReference type="ARBA" id="ARBA00022692"/>
    </source>
</evidence>
<comment type="caution">
    <text evidence="8">The sequence shown here is derived from an EMBL/GenBank/DDBJ whole genome shotgun (WGS) entry which is preliminary data.</text>
</comment>
<evidence type="ECO:0000256" key="4">
    <source>
        <dbReference type="ARBA" id="ARBA00023136"/>
    </source>
</evidence>
<dbReference type="InterPro" id="IPR049326">
    <property type="entry name" value="Rhodopsin_dom_fungi"/>
</dbReference>
<feature type="transmembrane region" description="Helical" evidence="6">
    <location>
        <begin position="108"/>
        <end position="132"/>
    </location>
</feature>
<keyword evidence="4 6" id="KW-0472">Membrane</keyword>
<dbReference type="GO" id="GO:0016020">
    <property type="term" value="C:membrane"/>
    <property type="evidence" value="ECO:0007669"/>
    <property type="project" value="UniProtKB-SubCell"/>
</dbReference>
<feature type="domain" description="Rhodopsin" evidence="7">
    <location>
        <begin position="49"/>
        <end position="280"/>
    </location>
</feature>
<evidence type="ECO:0000313" key="8">
    <source>
        <dbReference type="EMBL" id="KAH6880454.1"/>
    </source>
</evidence>
<feature type="transmembrane region" description="Helical" evidence="6">
    <location>
        <begin position="194"/>
        <end position="213"/>
    </location>
</feature>
<evidence type="ECO:0000256" key="5">
    <source>
        <dbReference type="ARBA" id="ARBA00038359"/>
    </source>
</evidence>
<sequence length="322" mass="36180">MWNWTGPDSNSPAPPGAVPDYDNPIDVAWTRNVATMVVCDALVTVFFGIRIYVKIHINPRILVEDYTCAIAYCLIILYTVTVFMMAHYGAGYHSWEIKTPQYYNLLKWLYGNTVVYCPAAFFTKVTILLLMARVFAVEERVSKAIYIFIWALLIAYTPVQVIKTVVCTPIHSLWNPTVRNVRCVDQRKVFFGDVALAMLTDAIILLVPIPLTWRLHMPLRKKIKIVALLGAGGVATGITIFRTYKVAKFVNSDDLTVDYVDIDILAETLEQETKAAPACNPDPLATGKVLLQTHSTVEDDTGHGKEYLEHVPDEQLKSGRQL</sequence>
<dbReference type="InterPro" id="IPR052337">
    <property type="entry name" value="SAT4-like"/>
</dbReference>
<evidence type="ECO:0000256" key="1">
    <source>
        <dbReference type="ARBA" id="ARBA00004141"/>
    </source>
</evidence>
<gene>
    <name evidence="8" type="ORF">B0T10DRAFT_581752</name>
</gene>
<dbReference type="AlphaFoldDB" id="A0A9P8VVC6"/>
<name>A0A9P8VVC6_9HYPO</name>
<feature type="transmembrane region" description="Helical" evidence="6">
    <location>
        <begin position="33"/>
        <end position="53"/>
    </location>
</feature>
<proteinExistence type="inferred from homology"/>
<feature type="transmembrane region" description="Helical" evidence="6">
    <location>
        <begin position="225"/>
        <end position="244"/>
    </location>
</feature>
<evidence type="ECO:0000256" key="3">
    <source>
        <dbReference type="ARBA" id="ARBA00022989"/>
    </source>
</evidence>